<dbReference type="SMART" id="SM00356">
    <property type="entry name" value="ZnF_C3H1"/>
    <property type="match status" value="1"/>
</dbReference>
<dbReference type="PANTHER" id="PTHR38160">
    <property type="entry name" value="ZINC FINGER CCCH DOMAIN-CONTAINING PROTEIN 40"/>
    <property type="match status" value="1"/>
</dbReference>
<comment type="caution">
    <text evidence="8">The sequence shown here is derived from an EMBL/GenBank/DDBJ whole genome shotgun (WGS) entry which is preliminary data.</text>
</comment>
<reference evidence="8" key="2">
    <citation type="journal article" date="2023" name="Plants (Basel)">
        <title>Annotation of the Turnera subulata (Passifloraceae) Draft Genome Reveals the S-Locus Evolved after the Divergence of Turneroideae from Passifloroideae in a Stepwise Manner.</title>
        <authorList>
            <person name="Henning P.M."/>
            <person name="Roalson E.H."/>
            <person name="Mir W."/>
            <person name="McCubbin A.G."/>
            <person name="Shore J.S."/>
        </authorList>
    </citation>
    <scope>NUCLEOTIDE SEQUENCE</scope>
    <source>
        <strain evidence="8">F60SS</strain>
    </source>
</reference>
<dbReference type="Proteomes" id="UP001141552">
    <property type="component" value="Unassembled WGS sequence"/>
</dbReference>
<dbReference type="InterPro" id="IPR045868">
    <property type="entry name" value="Znf_C3H13/40"/>
</dbReference>
<dbReference type="AlphaFoldDB" id="A0A9Q0FHV6"/>
<evidence type="ECO:0000313" key="9">
    <source>
        <dbReference type="Proteomes" id="UP001141552"/>
    </source>
</evidence>
<feature type="coiled-coil region" evidence="5">
    <location>
        <begin position="134"/>
        <end position="189"/>
    </location>
</feature>
<organism evidence="8 9">
    <name type="scientific">Turnera subulata</name>
    <dbReference type="NCBI Taxonomy" id="218843"/>
    <lineage>
        <taxon>Eukaryota</taxon>
        <taxon>Viridiplantae</taxon>
        <taxon>Streptophyta</taxon>
        <taxon>Embryophyta</taxon>
        <taxon>Tracheophyta</taxon>
        <taxon>Spermatophyta</taxon>
        <taxon>Magnoliopsida</taxon>
        <taxon>eudicotyledons</taxon>
        <taxon>Gunneridae</taxon>
        <taxon>Pentapetalae</taxon>
        <taxon>rosids</taxon>
        <taxon>fabids</taxon>
        <taxon>Malpighiales</taxon>
        <taxon>Passifloraceae</taxon>
        <taxon>Turnera</taxon>
    </lineage>
</organism>
<feature type="compositionally biased region" description="Basic and acidic residues" evidence="6">
    <location>
        <begin position="249"/>
        <end position="263"/>
    </location>
</feature>
<protein>
    <recommendedName>
        <fullName evidence="7">C3H1-type domain-containing protein</fullName>
    </recommendedName>
</protein>
<feature type="zinc finger region" description="C3H1-type" evidence="4">
    <location>
        <begin position="6"/>
        <end position="32"/>
    </location>
</feature>
<dbReference type="Gene3D" id="4.10.1000.10">
    <property type="entry name" value="Zinc finger, CCCH-type"/>
    <property type="match status" value="1"/>
</dbReference>
<sequence>MVERKLFKTKLCVLFQRGHCPRQNCSFAHGNAELRRFTASYTGKRDFRGGDLRDKLDRRHSPQRRNSPVRDAAGRRSFRGASPSRSLERNSDRKRRRKQLDGESDFSGSLNNLTREEDHVKERKSISIEHHAQLKELQSNIVMQDRRNSELQDLVEEKVKEVDSLASRIAELETELSKEKEESKRSQARFHKLGDRFTSGTTGAGGYGEDSSINILSDMETTNYQPVSPANEVQNASRRSKKVSTRSDAANEPRPGSRAETIRVGKLPQLSGHLTESNMNKEVEMDNRTDGQRQRGNESKRKRDKGFSTSMPSADKLKGSGSGFSVPSTSMAAHAIDEPVDIEVEENNIEVVEPVSTVNNKGSAVHGQKRLPVSLLPPPPVPRNTYSQYKSGDGNVNVEVLEETVDVDIM</sequence>
<feature type="region of interest" description="Disordered" evidence="6">
    <location>
        <begin position="48"/>
        <end position="124"/>
    </location>
</feature>
<dbReference type="EMBL" id="JAKUCV010005307">
    <property type="protein sequence ID" value="KAJ4831687.1"/>
    <property type="molecule type" value="Genomic_DNA"/>
</dbReference>
<evidence type="ECO:0000256" key="5">
    <source>
        <dbReference type="SAM" id="Coils"/>
    </source>
</evidence>
<accession>A0A9Q0FHV6</accession>
<dbReference type="OrthoDB" id="665283at2759"/>
<dbReference type="InterPro" id="IPR036855">
    <property type="entry name" value="Znf_CCCH_sf"/>
</dbReference>
<dbReference type="InterPro" id="IPR000571">
    <property type="entry name" value="Znf_CCCH"/>
</dbReference>
<feature type="compositionally biased region" description="Basic and acidic residues" evidence="6">
    <location>
        <begin position="279"/>
        <end position="301"/>
    </location>
</feature>
<evidence type="ECO:0000259" key="7">
    <source>
        <dbReference type="PROSITE" id="PS50103"/>
    </source>
</evidence>
<name>A0A9Q0FHV6_9ROSI</name>
<keyword evidence="5" id="KW-0175">Coiled coil</keyword>
<evidence type="ECO:0000256" key="2">
    <source>
        <dbReference type="ARBA" id="ARBA00022771"/>
    </source>
</evidence>
<evidence type="ECO:0000256" key="1">
    <source>
        <dbReference type="ARBA" id="ARBA00022723"/>
    </source>
</evidence>
<gene>
    <name evidence="8" type="ORF">Tsubulata_033163</name>
</gene>
<feature type="compositionally biased region" description="Basic and acidic residues" evidence="6">
    <location>
        <begin position="114"/>
        <end position="124"/>
    </location>
</feature>
<evidence type="ECO:0000256" key="3">
    <source>
        <dbReference type="ARBA" id="ARBA00022833"/>
    </source>
</evidence>
<keyword evidence="1 4" id="KW-0479">Metal-binding</keyword>
<feature type="region of interest" description="Disordered" evidence="6">
    <location>
        <begin position="360"/>
        <end position="379"/>
    </location>
</feature>
<keyword evidence="9" id="KW-1185">Reference proteome</keyword>
<feature type="region of interest" description="Disordered" evidence="6">
    <location>
        <begin position="224"/>
        <end position="326"/>
    </location>
</feature>
<feature type="compositionally biased region" description="Basic and acidic residues" evidence="6">
    <location>
        <begin position="48"/>
        <end position="60"/>
    </location>
</feature>
<dbReference type="SUPFAM" id="SSF90229">
    <property type="entry name" value="CCCH zinc finger"/>
    <property type="match status" value="1"/>
</dbReference>
<dbReference type="GO" id="GO:0008270">
    <property type="term" value="F:zinc ion binding"/>
    <property type="evidence" value="ECO:0007669"/>
    <property type="project" value="UniProtKB-KW"/>
</dbReference>
<keyword evidence="2 4" id="KW-0863">Zinc-finger</keyword>
<reference evidence="8" key="1">
    <citation type="submission" date="2022-02" db="EMBL/GenBank/DDBJ databases">
        <authorList>
            <person name="Henning P.M."/>
            <person name="McCubbin A.G."/>
            <person name="Shore J.S."/>
        </authorList>
    </citation>
    <scope>NUCLEOTIDE SEQUENCE</scope>
    <source>
        <strain evidence="8">F60SS</strain>
        <tissue evidence="8">Leaves</tissue>
    </source>
</reference>
<keyword evidence="3 4" id="KW-0862">Zinc</keyword>
<dbReference type="PANTHER" id="PTHR38160:SF1">
    <property type="entry name" value="ZINC FINGER CCCH DOMAIN-CONTAINING PROTEIN 40"/>
    <property type="match status" value="1"/>
</dbReference>
<proteinExistence type="predicted"/>
<evidence type="ECO:0000256" key="4">
    <source>
        <dbReference type="PROSITE-ProRule" id="PRU00723"/>
    </source>
</evidence>
<dbReference type="PROSITE" id="PS50103">
    <property type="entry name" value="ZF_C3H1"/>
    <property type="match status" value="1"/>
</dbReference>
<feature type="compositionally biased region" description="Polar residues" evidence="6">
    <location>
        <begin position="224"/>
        <end position="237"/>
    </location>
</feature>
<evidence type="ECO:0000313" key="8">
    <source>
        <dbReference type="EMBL" id="KAJ4831687.1"/>
    </source>
</evidence>
<evidence type="ECO:0000256" key="6">
    <source>
        <dbReference type="SAM" id="MobiDB-lite"/>
    </source>
</evidence>
<feature type="domain" description="C3H1-type" evidence="7">
    <location>
        <begin position="6"/>
        <end position="32"/>
    </location>
</feature>